<feature type="transmembrane region" description="Helical" evidence="5">
    <location>
        <begin position="233"/>
        <end position="250"/>
    </location>
</feature>
<dbReference type="PANTHER" id="PTHR37422">
    <property type="entry name" value="TEICHURONIC ACID BIOSYNTHESIS PROTEIN TUAE"/>
    <property type="match status" value="1"/>
</dbReference>
<gene>
    <name evidence="7" type="ORF">FUA48_03960</name>
</gene>
<feature type="transmembrane region" description="Helical" evidence="5">
    <location>
        <begin position="67"/>
        <end position="87"/>
    </location>
</feature>
<evidence type="ECO:0000256" key="3">
    <source>
        <dbReference type="ARBA" id="ARBA00022989"/>
    </source>
</evidence>
<protein>
    <recommendedName>
        <fullName evidence="6">O-antigen ligase-related domain-containing protein</fullName>
    </recommendedName>
</protein>
<dbReference type="EMBL" id="CP042831">
    <property type="protein sequence ID" value="QEE48757.1"/>
    <property type="molecule type" value="Genomic_DNA"/>
</dbReference>
<keyword evidence="4 5" id="KW-0472">Membrane</keyword>
<dbReference type="InterPro" id="IPR051533">
    <property type="entry name" value="WaaL-like"/>
</dbReference>
<feature type="transmembrane region" description="Helical" evidence="5">
    <location>
        <begin position="194"/>
        <end position="221"/>
    </location>
</feature>
<sequence length="438" mass="50761">METIFNSSKNALPKSKRPVTNPKTLVFLAVAVLLTTPLNYAFGSITVILFTLYALFTAKKEDFSFNIALFMPVALFLLMVASLIWSIDFKSTLKALSKEIPLLIIPVVFFVIRLWPKQQKDILKFYSWGMFTYALFYVIRAVIKYFETGDTNVFFYHELVTKDVNAIYVSVFMSVALFYFVAKRTKRKFDYLALAFLFVFIFLLSSKNILLTDILLIILYFLFWSPVSKKTKWTFAVVFATAIVIAGYFSKIKERVEVEFKPDTEQAVQDMGTRAITIAQAWNSETFSQNDYFNGTSFRVYQIRIFTEMIQEDPVFFQGYGLNASLVKVKEKGDEHNVFKGNETHRGYNGLNFHNQYVEVFADLGLFGFLILITMMLLNLKNGLSNKDFVHIAFAILMIALFLTESFLWRQRGVVFFTLLYCLFNKELYSSVIEKEKR</sequence>
<dbReference type="PANTHER" id="PTHR37422:SF17">
    <property type="entry name" value="O-ANTIGEN LIGASE"/>
    <property type="match status" value="1"/>
</dbReference>
<evidence type="ECO:0000313" key="7">
    <source>
        <dbReference type="EMBL" id="QEE48757.1"/>
    </source>
</evidence>
<feature type="domain" description="O-antigen ligase-related" evidence="6">
    <location>
        <begin position="192"/>
        <end position="373"/>
    </location>
</feature>
<evidence type="ECO:0000313" key="8">
    <source>
        <dbReference type="Proteomes" id="UP000321222"/>
    </source>
</evidence>
<feature type="transmembrane region" description="Helical" evidence="5">
    <location>
        <begin position="25"/>
        <end position="55"/>
    </location>
</feature>
<dbReference type="RefSeq" id="WP_147582341.1">
    <property type="nucleotide sequence ID" value="NZ_CP042831.1"/>
</dbReference>
<name>A0A5B9FVT2_9FLAO</name>
<proteinExistence type="predicted"/>
<feature type="transmembrane region" description="Helical" evidence="5">
    <location>
        <begin position="390"/>
        <end position="409"/>
    </location>
</feature>
<reference evidence="7 8" key="1">
    <citation type="submission" date="2019-08" db="EMBL/GenBank/DDBJ databases">
        <title>Flavobacterium alkalisoli sp. nov., isolated from rhizosphere soil of Suaeda salsa.</title>
        <authorList>
            <person name="Sun J.-Q."/>
            <person name="Xu L."/>
        </authorList>
    </citation>
    <scope>NUCLEOTIDE SEQUENCE [LARGE SCALE GENOMIC DNA]</scope>
    <source>
        <strain evidence="7 8">XS-5</strain>
    </source>
</reference>
<accession>A0A5B9FVT2</accession>
<dbReference type="InterPro" id="IPR007016">
    <property type="entry name" value="O-antigen_ligase-rel_domated"/>
</dbReference>
<organism evidence="7 8">
    <name type="scientific">Flavobacterium alkalisoli</name>
    <dbReference type="NCBI Taxonomy" id="2602769"/>
    <lineage>
        <taxon>Bacteria</taxon>
        <taxon>Pseudomonadati</taxon>
        <taxon>Bacteroidota</taxon>
        <taxon>Flavobacteriia</taxon>
        <taxon>Flavobacteriales</taxon>
        <taxon>Flavobacteriaceae</taxon>
        <taxon>Flavobacterium</taxon>
    </lineage>
</organism>
<evidence type="ECO:0000256" key="4">
    <source>
        <dbReference type="ARBA" id="ARBA00023136"/>
    </source>
</evidence>
<dbReference type="KEGG" id="fak:FUA48_03960"/>
<dbReference type="Proteomes" id="UP000321222">
    <property type="component" value="Chromosome"/>
</dbReference>
<dbReference type="AlphaFoldDB" id="A0A5B9FVT2"/>
<evidence type="ECO:0000256" key="5">
    <source>
        <dbReference type="SAM" id="Phobius"/>
    </source>
</evidence>
<evidence type="ECO:0000256" key="1">
    <source>
        <dbReference type="ARBA" id="ARBA00004141"/>
    </source>
</evidence>
<keyword evidence="3 5" id="KW-1133">Transmembrane helix</keyword>
<dbReference type="OrthoDB" id="1093278at2"/>
<evidence type="ECO:0000256" key="2">
    <source>
        <dbReference type="ARBA" id="ARBA00022692"/>
    </source>
</evidence>
<comment type="subcellular location">
    <subcellularLocation>
        <location evidence="1">Membrane</location>
        <topology evidence="1">Multi-pass membrane protein</topology>
    </subcellularLocation>
</comment>
<dbReference type="Pfam" id="PF04932">
    <property type="entry name" value="Wzy_C"/>
    <property type="match status" value="1"/>
</dbReference>
<keyword evidence="8" id="KW-1185">Reference proteome</keyword>
<evidence type="ECO:0000259" key="6">
    <source>
        <dbReference type="Pfam" id="PF04932"/>
    </source>
</evidence>
<feature type="transmembrane region" description="Helical" evidence="5">
    <location>
        <begin position="166"/>
        <end position="182"/>
    </location>
</feature>
<feature type="transmembrane region" description="Helical" evidence="5">
    <location>
        <begin position="99"/>
        <end position="116"/>
    </location>
</feature>
<feature type="transmembrane region" description="Helical" evidence="5">
    <location>
        <begin position="128"/>
        <end position="146"/>
    </location>
</feature>
<feature type="transmembrane region" description="Helical" evidence="5">
    <location>
        <begin position="360"/>
        <end position="378"/>
    </location>
</feature>
<keyword evidence="2 5" id="KW-0812">Transmembrane</keyword>
<dbReference type="GO" id="GO:0016020">
    <property type="term" value="C:membrane"/>
    <property type="evidence" value="ECO:0007669"/>
    <property type="project" value="UniProtKB-SubCell"/>
</dbReference>